<dbReference type="InterPro" id="IPR036509">
    <property type="entry name" value="Met_Sox_Rdtase_MsrA_sf"/>
</dbReference>
<dbReference type="SUPFAM" id="SSF55068">
    <property type="entry name" value="Peptide methionine sulfoxide reductase"/>
    <property type="match status" value="1"/>
</dbReference>
<comment type="catalytic activity">
    <reaction evidence="5 6">
        <text>[thioredoxin]-disulfide + L-methionine + H2O = L-methionine (S)-S-oxide + [thioredoxin]-dithiol</text>
        <dbReference type="Rhea" id="RHEA:19993"/>
        <dbReference type="Rhea" id="RHEA-COMP:10698"/>
        <dbReference type="Rhea" id="RHEA-COMP:10700"/>
        <dbReference type="ChEBI" id="CHEBI:15377"/>
        <dbReference type="ChEBI" id="CHEBI:29950"/>
        <dbReference type="ChEBI" id="CHEBI:50058"/>
        <dbReference type="ChEBI" id="CHEBI:57844"/>
        <dbReference type="ChEBI" id="CHEBI:58772"/>
        <dbReference type="EC" id="1.8.4.11"/>
    </reaction>
</comment>
<evidence type="ECO:0000256" key="2">
    <source>
        <dbReference type="ARBA" id="ARBA00023268"/>
    </source>
</evidence>
<comment type="similarity">
    <text evidence="6">Belongs to the MsrA Met sulfoxide reductase family.</text>
</comment>
<dbReference type="GO" id="GO:0008113">
    <property type="term" value="F:peptide-methionine (S)-S-oxide reductase activity"/>
    <property type="evidence" value="ECO:0007669"/>
    <property type="project" value="UniProtKB-UniRule"/>
</dbReference>
<dbReference type="GO" id="GO:0034599">
    <property type="term" value="P:cellular response to oxidative stress"/>
    <property type="evidence" value="ECO:0007669"/>
    <property type="project" value="TreeGrafter"/>
</dbReference>
<evidence type="ECO:0000256" key="5">
    <source>
        <dbReference type="ARBA" id="ARBA00048782"/>
    </source>
</evidence>
<dbReference type="eggNOG" id="COG0225">
    <property type="taxonomic scope" value="Bacteria"/>
</dbReference>
<keyword evidence="2" id="KW-0511">Multifunctional enzyme</keyword>
<dbReference type="Pfam" id="PF01625">
    <property type="entry name" value="PMSR"/>
    <property type="match status" value="1"/>
</dbReference>
<comment type="catalytic activity">
    <reaction evidence="4">
        <text>L-methionyl-[protein] + [thioredoxin]-disulfide + H2O = L-methionyl-(R)-S-oxide-[protein] + [thioredoxin]-dithiol</text>
        <dbReference type="Rhea" id="RHEA:24164"/>
        <dbReference type="Rhea" id="RHEA-COMP:10698"/>
        <dbReference type="Rhea" id="RHEA-COMP:10700"/>
        <dbReference type="Rhea" id="RHEA-COMP:12313"/>
        <dbReference type="Rhea" id="RHEA-COMP:12314"/>
        <dbReference type="ChEBI" id="CHEBI:15377"/>
        <dbReference type="ChEBI" id="CHEBI:16044"/>
        <dbReference type="ChEBI" id="CHEBI:29950"/>
        <dbReference type="ChEBI" id="CHEBI:45764"/>
        <dbReference type="ChEBI" id="CHEBI:50058"/>
        <dbReference type="EC" id="1.8.4.12"/>
    </reaction>
</comment>
<dbReference type="RefSeq" id="WP_013708249.1">
    <property type="nucleotide sequence ID" value="NC_015389.1"/>
</dbReference>
<dbReference type="NCBIfam" id="TIGR00357">
    <property type="entry name" value="peptide-methionine (R)-S-oxide reductase MsrB"/>
    <property type="match status" value="1"/>
</dbReference>
<dbReference type="PANTHER" id="PTHR42799:SF2">
    <property type="entry name" value="MITOCHONDRIAL PEPTIDE METHIONINE SULFOXIDE REDUCTASE"/>
    <property type="match status" value="1"/>
</dbReference>
<dbReference type="GO" id="GO:0033744">
    <property type="term" value="F:L-methionine:thioredoxin-disulfide S-oxidoreductase activity"/>
    <property type="evidence" value="ECO:0007669"/>
    <property type="project" value="RHEA"/>
</dbReference>
<dbReference type="HAMAP" id="MF_01401">
    <property type="entry name" value="MsrA"/>
    <property type="match status" value="1"/>
</dbReference>
<dbReference type="EC" id="1.8.4.11" evidence="6"/>
<evidence type="ECO:0000259" key="7">
    <source>
        <dbReference type="PROSITE" id="PS51790"/>
    </source>
</evidence>
<gene>
    <name evidence="6" type="primary">msrA</name>
    <name evidence="8" type="ordered locus">Corgl_0387</name>
</gene>
<name>F2NAH9_CORGP</name>
<dbReference type="HOGENOM" id="CLU_031040_1_1_11"/>
<dbReference type="Pfam" id="PF01641">
    <property type="entry name" value="SelR"/>
    <property type="match status" value="1"/>
</dbReference>
<dbReference type="GO" id="GO:0033743">
    <property type="term" value="F:peptide-methionine (R)-S-oxide reductase activity"/>
    <property type="evidence" value="ECO:0007669"/>
    <property type="project" value="UniProtKB-EC"/>
</dbReference>
<dbReference type="InterPro" id="IPR050162">
    <property type="entry name" value="MsrA_MetSO_reductase"/>
</dbReference>
<dbReference type="SUPFAM" id="SSF51316">
    <property type="entry name" value="Mss4-like"/>
    <property type="match status" value="1"/>
</dbReference>
<dbReference type="Gene3D" id="2.170.150.20">
    <property type="entry name" value="Peptide methionine sulfoxide reductase"/>
    <property type="match status" value="1"/>
</dbReference>
<evidence type="ECO:0000256" key="6">
    <source>
        <dbReference type="HAMAP-Rule" id="MF_01401"/>
    </source>
</evidence>
<dbReference type="InterPro" id="IPR002579">
    <property type="entry name" value="Met_Sox_Rdtase_MsrB_dom"/>
</dbReference>
<keyword evidence="9" id="KW-1185">Reference proteome</keyword>
<proteinExistence type="inferred from homology"/>
<evidence type="ECO:0000256" key="3">
    <source>
        <dbReference type="ARBA" id="ARBA00047806"/>
    </source>
</evidence>
<dbReference type="EMBL" id="CP002628">
    <property type="protein sequence ID" value="AEB06506.1"/>
    <property type="molecule type" value="Genomic_DNA"/>
</dbReference>
<comment type="catalytic activity">
    <reaction evidence="3 6">
        <text>L-methionyl-[protein] + [thioredoxin]-disulfide + H2O = L-methionyl-(S)-S-oxide-[protein] + [thioredoxin]-dithiol</text>
        <dbReference type="Rhea" id="RHEA:14217"/>
        <dbReference type="Rhea" id="RHEA-COMP:10698"/>
        <dbReference type="Rhea" id="RHEA-COMP:10700"/>
        <dbReference type="Rhea" id="RHEA-COMP:12313"/>
        <dbReference type="Rhea" id="RHEA-COMP:12315"/>
        <dbReference type="ChEBI" id="CHEBI:15377"/>
        <dbReference type="ChEBI" id="CHEBI:16044"/>
        <dbReference type="ChEBI" id="CHEBI:29950"/>
        <dbReference type="ChEBI" id="CHEBI:44120"/>
        <dbReference type="ChEBI" id="CHEBI:50058"/>
        <dbReference type="EC" id="1.8.4.11"/>
    </reaction>
</comment>
<dbReference type="PROSITE" id="PS51790">
    <property type="entry name" value="MSRB"/>
    <property type="match status" value="1"/>
</dbReference>
<dbReference type="KEGG" id="cgo:Corgl_0387"/>
<dbReference type="PANTHER" id="PTHR42799">
    <property type="entry name" value="MITOCHONDRIAL PEPTIDE METHIONINE SULFOXIDE REDUCTASE"/>
    <property type="match status" value="1"/>
</dbReference>
<dbReference type="NCBIfam" id="TIGR00401">
    <property type="entry name" value="msrA"/>
    <property type="match status" value="1"/>
</dbReference>
<accession>F2NAH9</accession>
<dbReference type="Proteomes" id="UP000006851">
    <property type="component" value="Chromosome"/>
</dbReference>
<sequence>MQEDESETLSEIYLAGGCFWGTQAFMKRLPGVVECEVGYASGSTSIERPTYEQVCGGATGCAETVRVIYDRRVISLSLLLRAYFTTIDPTSVDRQGADAGSQYRTAIFWTRPDDEKTVRAALSELGEQLSSRTGARVAVQASRLGSFWPAEDYHQDYLDKHPGGYCHVDLDGARRFVEDHRRDFQIVAGGYTRPQPDAIASELDETAFRVTQNADTEPPFSSPLEHVFDPGIYVDRVTGEPLFSSRDKFDAGCGWPSFSQPIATSVLTEHRDSSIPGMARTEVRSDVGDSHLGHVFDDGPRDRGGLRYCINGAALEFIPLADMDARGYGYLRDAVV</sequence>
<evidence type="ECO:0000313" key="9">
    <source>
        <dbReference type="Proteomes" id="UP000006851"/>
    </source>
</evidence>
<keyword evidence="1 6" id="KW-0560">Oxidoreductase</keyword>
<evidence type="ECO:0000313" key="8">
    <source>
        <dbReference type="EMBL" id="AEB06506.1"/>
    </source>
</evidence>
<reference evidence="9" key="1">
    <citation type="journal article" date="2013" name="Stand. Genomic Sci.">
        <title>Complete genome sequence of Coriobacterium glomerans type strain (PW2(T)) from the midgut of Pyrrhocoris apterus L. (red soldier bug).</title>
        <authorList>
            <person name="Stackebrandt E."/>
            <person name="Zeytun A."/>
            <person name="Lapidus A."/>
            <person name="Nolan M."/>
            <person name="Lucas S."/>
            <person name="Hammon N."/>
            <person name="Deshpande S."/>
            <person name="Cheng J.F."/>
            <person name="Tapia R."/>
            <person name="Goodwin L.A."/>
            <person name="Pitluck S."/>
            <person name="Liolios K."/>
            <person name="Pagani I."/>
            <person name="Ivanova N."/>
            <person name="Mavromatis K."/>
            <person name="Mikhailova N."/>
            <person name="Huntemann M."/>
            <person name="Pati A."/>
            <person name="Chen A."/>
            <person name="Palaniappan K."/>
            <person name="Chang Y.J."/>
            <person name="Land M."/>
            <person name="Hauser L."/>
            <person name="Rohde M."/>
            <person name="Pukall R."/>
            <person name="Goker M."/>
            <person name="Detter J.C."/>
            <person name="Woyke T."/>
            <person name="Bristow J."/>
            <person name="Eisen J.A."/>
            <person name="Markowitz V."/>
            <person name="Hugenholtz P."/>
            <person name="Kyrpides N.C."/>
            <person name="Klenk H.P."/>
        </authorList>
    </citation>
    <scope>NUCLEOTIDE SEQUENCE</scope>
    <source>
        <strain evidence="9">ATCC 49209 / DSM 20642 / JCM 10262 / PW2</strain>
    </source>
</reference>
<feature type="active site" evidence="6">
    <location>
        <position position="18"/>
    </location>
</feature>
<dbReference type="eggNOG" id="COG0229">
    <property type="taxonomic scope" value="Bacteria"/>
</dbReference>
<organism evidence="8 9">
    <name type="scientific">Coriobacterium glomerans (strain ATCC 49209 / DSM 20642 / JCM 10262 / PW2)</name>
    <dbReference type="NCBI Taxonomy" id="700015"/>
    <lineage>
        <taxon>Bacteria</taxon>
        <taxon>Bacillati</taxon>
        <taxon>Actinomycetota</taxon>
        <taxon>Coriobacteriia</taxon>
        <taxon>Coriobacteriales</taxon>
        <taxon>Coriobacteriaceae</taxon>
        <taxon>Coriobacterium</taxon>
    </lineage>
</organism>
<protein>
    <recommendedName>
        <fullName evidence="6">Peptide methionine sulfoxide reductase MsrA</fullName>
        <shortName evidence="6">Protein-methionine-S-oxide reductase</shortName>
        <ecNumber evidence="6">1.8.4.11</ecNumber>
    </recommendedName>
    <alternativeName>
        <fullName evidence="6">Peptide-methionine (S)-S-oxide reductase</fullName>
        <shortName evidence="6">Peptide Met(O) reductase</shortName>
    </alternativeName>
</protein>
<evidence type="ECO:0000256" key="4">
    <source>
        <dbReference type="ARBA" id="ARBA00048488"/>
    </source>
</evidence>
<evidence type="ECO:0000256" key="1">
    <source>
        <dbReference type="ARBA" id="ARBA00023002"/>
    </source>
</evidence>
<dbReference type="AlphaFoldDB" id="F2NAH9"/>
<dbReference type="InterPro" id="IPR002569">
    <property type="entry name" value="Met_Sox_Rdtase_MsrA_dom"/>
</dbReference>
<comment type="function">
    <text evidence="6">Has an important function as a repair enzyme for proteins that have been inactivated by oxidation. Catalyzes the reversible oxidation-reduction of methionine sulfoxide in proteins to methionine.</text>
</comment>
<dbReference type="GO" id="GO:0005737">
    <property type="term" value="C:cytoplasm"/>
    <property type="evidence" value="ECO:0007669"/>
    <property type="project" value="TreeGrafter"/>
</dbReference>
<feature type="domain" description="MsrB" evidence="7">
    <location>
        <begin position="196"/>
        <end position="320"/>
    </location>
</feature>
<dbReference type="InterPro" id="IPR011057">
    <property type="entry name" value="Mss4-like_sf"/>
</dbReference>
<dbReference type="STRING" id="700015.Corgl_0387"/>
<dbReference type="Gene3D" id="3.30.1060.10">
    <property type="entry name" value="Peptide methionine sulphoxide reductase MsrA"/>
    <property type="match status" value="1"/>
</dbReference>